<dbReference type="InterPro" id="IPR015967">
    <property type="entry name" value="Rcmb_RecR_Znf"/>
</dbReference>
<evidence type="ECO:0008006" key="6">
    <source>
        <dbReference type="Google" id="ProtNLM"/>
    </source>
</evidence>
<accession>A0A8S2M4E3</accession>
<evidence type="ECO:0000313" key="4">
    <source>
        <dbReference type="EMBL" id="CAF3935780.1"/>
    </source>
</evidence>
<dbReference type="CDD" id="cd22791">
    <property type="entry name" value="OTU_VRTN"/>
    <property type="match status" value="1"/>
</dbReference>
<sequence>MVSDIINKCALCSDTNNSNDSLCDQCNTLTRNQFFRLCLNKLNQAKGQTSLIKDVCQTLLPSFDKFNLDFQPLQYFINDVHVLDTDAQQYLLYCHDNDDERGPLLFSHVRHRLLCVYVTGNGNCFYNAVALIAGKHHDFVYELRVHCLIELAVNAEFYMTHYNWLQLRDKEDTSLLNYLANEMINDKCWADAWDIFALSAVLNCNLRIVFPFVNGENDPQATLMNRVFYPRSLNDTPTNDTIRLLWSNCTLRVEDLEDTFWTPNHFVPILQSVSNIATTSTMFLSRKSSLADETEEMEADSEKGVDSDIEDISAQIDTRTEDSFDEINIMLPKVTKLLKKTKVAKCKDAAKATKRIKMSAQNELATVEIQCIPDNRNAISGVLNVKRARFDIETNSIGETTKRAPINLVLILDRSGSMRHNQKIIFAKRAISSVLNLLHDDDVVHLVAYDSEASIIFENARASARQALHPVIDKIETGGSTNISGGIDVGANLLEKYTYHGFSRRMFVFSDGHANIGLKTRGELTNLVAGYNKKGIITDSFGIGADFDAEIMKGIADSGGAKFFFLESAQVIESLVTKALMSVFAVCGSQARLIVRGQNGAVVTKIWGHENIIAGASLGDLHNNNMRSILCEFTTAGTAKPSEAEVETLAYELRYNRPHEPNGEAIVIKGTLLLRFVEDESLVTKIDPRVKCMHTIQMAADMDSKTAQLVKEGKTKEAVDLVTQQIALLKDAESSDDEKGMIRTLIRMAENMHNRLKDESVDRQIIYHGCQHQSYLKRQASCEYMEHYNNSD</sequence>
<dbReference type="Gene3D" id="3.40.50.410">
    <property type="entry name" value="von Willebrand factor, type A domain"/>
    <property type="match status" value="1"/>
</dbReference>
<dbReference type="PROSITE" id="PS50234">
    <property type="entry name" value="VWFA"/>
    <property type="match status" value="1"/>
</dbReference>
<dbReference type="InterPro" id="IPR002035">
    <property type="entry name" value="VWF_A"/>
</dbReference>
<dbReference type="InterPro" id="IPR038765">
    <property type="entry name" value="Papain-like_cys_pep_sf"/>
</dbReference>
<dbReference type="Gene3D" id="3.90.70.80">
    <property type="match status" value="1"/>
</dbReference>
<reference evidence="4" key="1">
    <citation type="submission" date="2021-02" db="EMBL/GenBank/DDBJ databases">
        <authorList>
            <person name="Nowell W R."/>
        </authorList>
    </citation>
    <scope>NUCLEOTIDE SEQUENCE</scope>
</reference>
<evidence type="ECO:0000259" key="2">
    <source>
        <dbReference type="PROSITE" id="PS50802"/>
    </source>
</evidence>
<comment type="caution">
    <text evidence="4">The sequence shown here is derived from an EMBL/GenBank/DDBJ whole genome shotgun (WGS) entry which is preliminary data.</text>
</comment>
<organism evidence="4 5">
    <name type="scientific">Didymodactylos carnosus</name>
    <dbReference type="NCBI Taxonomy" id="1234261"/>
    <lineage>
        <taxon>Eukaryota</taxon>
        <taxon>Metazoa</taxon>
        <taxon>Spiralia</taxon>
        <taxon>Gnathifera</taxon>
        <taxon>Rotifera</taxon>
        <taxon>Eurotatoria</taxon>
        <taxon>Bdelloidea</taxon>
        <taxon>Philodinida</taxon>
        <taxon>Philodinidae</taxon>
        <taxon>Didymodactylos</taxon>
    </lineage>
</organism>
<gene>
    <name evidence="3" type="ORF">OVA965_LOCUS21117</name>
    <name evidence="4" type="ORF">TMI583_LOCUS21693</name>
</gene>
<dbReference type="InterPro" id="IPR003323">
    <property type="entry name" value="OTU_dom"/>
</dbReference>
<feature type="domain" description="VWFA" evidence="1">
    <location>
        <begin position="407"/>
        <end position="580"/>
    </location>
</feature>
<dbReference type="InterPro" id="IPR047273">
    <property type="entry name" value="VRTN_OTU_dom"/>
</dbReference>
<name>A0A8S2M4E3_9BILA</name>
<dbReference type="InterPro" id="IPR036465">
    <property type="entry name" value="vWFA_dom_sf"/>
</dbReference>
<dbReference type="AlphaFoldDB" id="A0A8S2M4E3"/>
<dbReference type="PANTHER" id="PTHR10579:SF43">
    <property type="entry name" value="ZINC FINGER (C3HC4-TYPE RING FINGER) FAMILY PROTEIN"/>
    <property type="match status" value="1"/>
</dbReference>
<feature type="domain" description="OTU" evidence="2">
    <location>
        <begin position="113"/>
        <end position="272"/>
    </location>
</feature>
<proteinExistence type="predicted"/>
<dbReference type="SUPFAM" id="SSF53300">
    <property type="entry name" value="vWA-like"/>
    <property type="match status" value="1"/>
</dbReference>
<evidence type="ECO:0000259" key="1">
    <source>
        <dbReference type="PROSITE" id="PS50234"/>
    </source>
</evidence>
<dbReference type="GO" id="GO:0046872">
    <property type="term" value="F:metal ion binding"/>
    <property type="evidence" value="ECO:0007669"/>
    <property type="project" value="InterPro"/>
</dbReference>
<dbReference type="GO" id="GO:0006281">
    <property type="term" value="P:DNA repair"/>
    <property type="evidence" value="ECO:0007669"/>
    <property type="project" value="InterPro"/>
</dbReference>
<dbReference type="Proteomes" id="UP000677228">
    <property type="component" value="Unassembled WGS sequence"/>
</dbReference>
<dbReference type="EMBL" id="CAJOBA010026357">
    <property type="protein sequence ID" value="CAF3935780.1"/>
    <property type="molecule type" value="Genomic_DNA"/>
</dbReference>
<dbReference type="PROSITE" id="PS01300">
    <property type="entry name" value="RECR"/>
    <property type="match status" value="1"/>
</dbReference>
<dbReference type="PROSITE" id="PS50802">
    <property type="entry name" value="OTU"/>
    <property type="match status" value="1"/>
</dbReference>
<dbReference type="Proteomes" id="UP000682733">
    <property type="component" value="Unassembled WGS sequence"/>
</dbReference>
<dbReference type="Pfam" id="PF00092">
    <property type="entry name" value="VWA"/>
    <property type="match status" value="1"/>
</dbReference>
<dbReference type="SUPFAM" id="SSF54001">
    <property type="entry name" value="Cysteine proteinases"/>
    <property type="match status" value="1"/>
</dbReference>
<protein>
    <recommendedName>
        <fullName evidence="6">VWFA domain-containing protein</fullName>
    </recommendedName>
</protein>
<dbReference type="EMBL" id="CAJNOK010011463">
    <property type="protein sequence ID" value="CAF1140797.1"/>
    <property type="molecule type" value="Genomic_DNA"/>
</dbReference>
<dbReference type="PANTHER" id="PTHR10579">
    <property type="entry name" value="CALCIUM-ACTIVATED CHLORIDE CHANNEL REGULATOR"/>
    <property type="match status" value="1"/>
</dbReference>
<dbReference type="InterPro" id="IPR051266">
    <property type="entry name" value="CLCR"/>
</dbReference>
<evidence type="ECO:0000313" key="5">
    <source>
        <dbReference type="Proteomes" id="UP000682733"/>
    </source>
</evidence>
<dbReference type="GO" id="GO:0006310">
    <property type="term" value="P:DNA recombination"/>
    <property type="evidence" value="ECO:0007669"/>
    <property type="project" value="InterPro"/>
</dbReference>
<dbReference type="SMART" id="SM00327">
    <property type="entry name" value="VWA"/>
    <property type="match status" value="1"/>
</dbReference>
<evidence type="ECO:0000313" key="3">
    <source>
        <dbReference type="EMBL" id="CAF1140797.1"/>
    </source>
</evidence>